<gene>
    <name evidence="1" type="ORF">ACFSUF_14055</name>
</gene>
<accession>A0ABW5PF22</accession>
<dbReference type="EMBL" id="JBHUME010000008">
    <property type="protein sequence ID" value="MFD2613551.1"/>
    <property type="molecule type" value="Genomic_DNA"/>
</dbReference>
<evidence type="ECO:0000313" key="2">
    <source>
        <dbReference type="Proteomes" id="UP001597541"/>
    </source>
</evidence>
<name>A0ABW5PF22_9BACL</name>
<organism evidence="1 2">
    <name type="scientific">Paenibacillus gansuensis</name>
    <dbReference type="NCBI Taxonomy" id="306542"/>
    <lineage>
        <taxon>Bacteria</taxon>
        <taxon>Bacillati</taxon>
        <taxon>Bacillota</taxon>
        <taxon>Bacilli</taxon>
        <taxon>Bacillales</taxon>
        <taxon>Paenibacillaceae</taxon>
        <taxon>Paenibacillus</taxon>
    </lineage>
</organism>
<sequence>MMPFIPPKLAPWIHFGNDTVHLKPDAPDDVKPLYEKLKMVMDEHTQNEFKL</sequence>
<comment type="caution">
    <text evidence="1">The sequence shown here is derived from an EMBL/GenBank/DDBJ whole genome shotgun (WGS) entry which is preliminary data.</text>
</comment>
<dbReference type="RefSeq" id="WP_377603555.1">
    <property type="nucleotide sequence ID" value="NZ_JBHUME010000008.1"/>
</dbReference>
<evidence type="ECO:0000313" key="1">
    <source>
        <dbReference type="EMBL" id="MFD2613551.1"/>
    </source>
</evidence>
<protein>
    <submittedName>
        <fullName evidence="1">Uncharacterized protein</fullName>
    </submittedName>
</protein>
<proteinExistence type="predicted"/>
<keyword evidence="2" id="KW-1185">Reference proteome</keyword>
<dbReference type="Proteomes" id="UP001597541">
    <property type="component" value="Unassembled WGS sequence"/>
</dbReference>
<reference evidence="2" key="1">
    <citation type="journal article" date="2019" name="Int. J. Syst. Evol. Microbiol.">
        <title>The Global Catalogue of Microorganisms (GCM) 10K type strain sequencing project: providing services to taxonomists for standard genome sequencing and annotation.</title>
        <authorList>
            <consortium name="The Broad Institute Genomics Platform"/>
            <consortium name="The Broad Institute Genome Sequencing Center for Infectious Disease"/>
            <person name="Wu L."/>
            <person name="Ma J."/>
        </authorList>
    </citation>
    <scope>NUCLEOTIDE SEQUENCE [LARGE SCALE GENOMIC DNA]</scope>
    <source>
        <strain evidence="2">KCTC 3950</strain>
    </source>
</reference>